<feature type="compositionally biased region" description="Basic and acidic residues" evidence="5">
    <location>
        <begin position="605"/>
        <end position="626"/>
    </location>
</feature>
<dbReference type="GO" id="GO:0003723">
    <property type="term" value="F:RNA binding"/>
    <property type="evidence" value="ECO:0007669"/>
    <property type="project" value="TreeGrafter"/>
</dbReference>
<dbReference type="GO" id="GO:0000463">
    <property type="term" value="P:maturation of LSU-rRNA from tricistronic rRNA transcript (SSU-rRNA, 5.8S rRNA, LSU-rRNA)"/>
    <property type="evidence" value="ECO:0007669"/>
    <property type="project" value="UniProtKB-UniRule"/>
</dbReference>
<feature type="region of interest" description="Disordered" evidence="5">
    <location>
        <begin position="499"/>
        <end position="626"/>
    </location>
</feature>
<dbReference type="Gene3D" id="3.40.50.10190">
    <property type="entry name" value="BRCT domain"/>
    <property type="match status" value="1"/>
</dbReference>
<dbReference type="Pfam" id="PF06732">
    <property type="entry name" value="Pescadillo_N"/>
    <property type="match status" value="1"/>
</dbReference>
<dbReference type="GO" id="GO:0000466">
    <property type="term" value="P:maturation of 5.8S rRNA from tricistronic rRNA transcript (SSU-rRNA, 5.8S rRNA, LSU-rRNA)"/>
    <property type="evidence" value="ECO:0007669"/>
    <property type="project" value="UniProtKB-UniRule"/>
</dbReference>
<dbReference type="PROSITE" id="PS50172">
    <property type="entry name" value="BRCT"/>
    <property type="match status" value="1"/>
</dbReference>
<feature type="compositionally biased region" description="Acidic residues" evidence="5">
    <location>
        <begin position="509"/>
        <end position="529"/>
    </location>
</feature>
<dbReference type="InterPro" id="IPR010613">
    <property type="entry name" value="PES"/>
</dbReference>
<comment type="similarity">
    <text evidence="4">Belongs to the pescadillo family.</text>
</comment>
<evidence type="ECO:0000313" key="7">
    <source>
        <dbReference type="EMBL" id="RPA86132.1"/>
    </source>
</evidence>
<evidence type="ECO:0000256" key="2">
    <source>
        <dbReference type="ARBA" id="ARBA00022552"/>
    </source>
</evidence>
<dbReference type="CDD" id="cd17709">
    <property type="entry name" value="BRCT_pescadillo_like"/>
    <property type="match status" value="1"/>
</dbReference>
<comment type="subunit">
    <text evidence="4">Component of the NOP7 complex, composed of ERB1, NOP7 and YTM1. Within the NOP7 complex ERB1 appears to interact directly with NOP7 and YTM1. The NOP7 complex also associates with the 66S pre-ribosome.</text>
</comment>
<dbReference type="GO" id="GO:0070545">
    <property type="term" value="C:PeBoW complex"/>
    <property type="evidence" value="ECO:0007669"/>
    <property type="project" value="TreeGrafter"/>
</dbReference>
<dbReference type="GO" id="GO:0030687">
    <property type="term" value="C:preribosome, large subunit precursor"/>
    <property type="evidence" value="ECO:0007669"/>
    <property type="project" value="UniProtKB-UniRule"/>
</dbReference>
<keyword evidence="3 4" id="KW-0539">Nucleus</keyword>
<dbReference type="PANTHER" id="PTHR12221">
    <property type="entry name" value="PESCADILLO - RELATED"/>
    <property type="match status" value="1"/>
</dbReference>
<dbReference type="AlphaFoldDB" id="A0A3N4IJ17"/>
<keyword evidence="8" id="KW-1185">Reference proteome</keyword>
<accession>A0A3N4IJ17</accession>
<sequence length="626" mass="70668">MAKIKKRGTSGNAKNFITRTQAVRKLQISLPDFRRLCIFKGIYPREPRNKKKANKGNSAPNTFYYTKDIQYLLHEPVLQKFRDHKAFAKKLTKALGRGEYGDAKRLEENHKPVVRLDHIIKERYPSFADALRDLDDALSMLHLFANLPSNEKIQPEIISKCQKVCHEWQHFIIKTHTLRKSFLSIKGIYYQAEIQGQDILWLVPYKFAQNVPGDVDFRIMLTFVEFYTTLLGFVMYRLYTLENWVYPPKFDQKADEAGAGLAAITVEQKETGNAIHAIEAAPAGPTAAEQGAIENLPVVEVTEDMMKTTIEEKKVDEEDAEAEAGINDTKNAIDVFKPIDAANAGDVLAQPILAVREDGTVAEPEDLFKGTVFFLSRETPRDPLEFILRSFGCNSIGWDAVLGEGAFTHDPLDPRITHQVVDRPPMVALPVGPDDDTEMAGQVTARHTAGRVPGRIYVQPQYVWDCINAGKLLKTDVYAPGAMLPPHLSPWVKVDSNGYDPSAPTGLDENGDVVNDMDVDVGSDEESEAEVVKDAAEGSEEEEEEEEESEVEGAPLDAAPSKKDNKRKSELNKKDREEEEQKEMAKMMMPRKKRKLYEKMIYSNSKKDEEAKNLRKKRKELEKARK</sequence>
<dbReference type="OrthoDB" id="10264910at2759"/>
<name>A0A3N4IJ17_ASCIM</name>
<dbReference type="InterPro" id="IPR036420">
    <property type="entry name" value="BRCT_dom_sf"/>
</dbReference>
<feature type="compositionally biased region" description="Acidic residues" evidence="5">
    <location>
        <begin position="537"/>
        <end position="551"/>
    </location>
</feature>
<evidence type="ECO:0000256" key="5">
    <source>
        <dbReference type="SAM" id="MobiDB-lite"/>
    </source>
</evidence>
<dbReference type="GO" id="GO:0043021">
    <property type="term" value="F:ribonucleoprotein complex binding"/>
    <property type="evidence" value="ECO:0007669"/>
    <property type="project" value="UniProtKB-UniRule"/>
</dbReference>
<feature type="compositionally biased region" description="Basic and acidic residues" evidence="5">
    <location>
        <begin position="560"/>
        <end position="576"/>
    </location>
</feature>
<evidence type="ECO:0000256" key="4">
    <source>
        <dbReference type="HAMAP-Rule" id="MF_03028"/>
    </source>
</evidence>
<evidence type="ECO:0000313" key="8">
    <source>
        <dbReference type="Proteomes" id="UP000275078"/>
    </source>
</evidence>
<dbReference type="SUPFAM" id="SSF52113">
    <property type="entry name" value="BRCT domain"/>
    <property type="match status" value="1"/>
</dbReference>
<evidence type="ECO:0000256" key="3">
    <source>
        <dbReference type="ARBA" id="ARBA00023242"/>
    </source>
</evidence>
<evidence type="ECO:0000256" key="1">
    <source>
        <dbReference type="ARBA" id="ARBA00022517"/>
    </source>
</evidence>
<dbReference type="EMBL" id="ML119650">
    <property type="protein sequence ID" value="RPA86132.1"/>
    <property type="molecule type" value="Genomic_DNA"/>
</dbReference>
<dbReference type="PANTHER" id="PTHR12221:SF6">
    <property type="entry name" value="PESCADILLO HOMOLOG"/>
    <property type="match status" value="1"/>
</dbReference>
<evidence type="ECO:0000259" key="6">
    <source>
        <dbReference type="PROSITE" id="PS50172"/>
    </source>
</evidence>
<feature type="domain" description="BRCT" evidence="6">
    <location>
        <begin position="363"/>
        <end position="480"/>
    </location>
</feature>
<protein>
    <recommendedName>
        <fullName evidence="4">Pescadillo homolog</fullName>
    </recommendedName>
    <alternativeName>
        <fullName evidence="4">Nucleolar protein 7 homolog</fullName>
    </alternativeName>
</protein>
<organism evidence="7 8">
    <name type="scientific">Ascobolus immersus RN42</name>
    <dbReference type="NCBI Taxonomy" id="1160509"/>
    <lineage>
        <taxon>Eukaryota</taxon>
        <taxon>Fungi</taxon>
        <taxon>Dikarya</taxon>
        <taxon>Ascomycota</taxon>
        <taxon>Pezizomycotina</taxon>
        <taxon>Pezizomycetes</taxon>
        <taxon>Pezizales</taxon>
        <taxon>Ascobolaceae</taxon>
        <taxon>Ascobolus</taxon>
    </lineage>
</organism>
<dbReference type="HAMAP" id="MF_03028">
    <property type="entry name" value="Pescadillo"/>
    <property type="match status" value="1"/>
</dbReference>
<comment type="function">
    <text evidence="4">Component of the NOP7 complex, which is required for maturation of the 25S and 5.8S ribosomal RNAs and formation of the 60S ribosome.</text>
</comment>
<gene>
    <name evidence="4" type="primary">NOP7</name>
    <name evidence="7" type="ORF">BJ508DRAFT_411326</name>
</gene>
<dbReference type="Proteomes" id="UP000275078">
    <property type="component" value="Unassembled WGS sequence"/>
</dbReference>
<keyword evidence="2 4" id="KW-0698">rRNA processing</keyword>
<proteinExistence type="inferred from homology"/>
<reference evidence="7 8" key="1">
    <citation type="journal article" date="2018" name="Nat. Ecol. Evol.">
        <title>Pezizomycetes genomes reveal the molecular basis of ectomycorrhizal truffle lifestyle.</title>
        <authorList>
            <person name="Murat C."/>
            <person name="Payen T."/>
            <person name="Noel B."/>
            <person name="Kuo A."/>
            <person name="Morin E."/>
            <person name="Chen J."/>
            <person name="Kohler A."/>
            <person name="Krizsan K."/>
            <person name="Balestrini R."/>
            <person name="Da Silva C."/>
            <person name="Montanini B."/>
            <person name="Hainaut M."/>
            <person name="Levati E."/>
            <person name="Barry K.W."/>
            <person name="Belfiori B."/>
            <person name="Cichocki N."/>
            <person name="Clum A."/>
            <person name="Dockter R.B."/>
            <person name="Fauchery L."/>
            <person name="Guy J."/>
            <person name="Iotti M."/>
            <person name="Le Tacon F."/>
            <person name="Lindquist E.A."/>
            <person name="Lipzen A."/>
            <person name="Malagnac F."/>
            <person name="Mello A."/>
            <person name="Molinier V."/>
            <person name="Miyauchi S."/>
            <person name="Poulain J."/>
            <person name="Riccioni C."/>
            <person name="Rubini A."/>
            <person name="Sitrit Y."/>
            <person name="Splivallo R."/>
            <person name="Traeger S."/>
            <person name="Wang M."/>
            <person name="Zifcakova L."/>
            <person name="Wipf D."/>
            <person name="Zambonelli A."/>
            <person name="Paolocci F."/>
            <person name="Nowrousian M."/>
            <person name="Ottonello S."/>
            <person name="Baldrian P."/>
            <person name="Spatafora J.W."/>
            <person name="Henrissat B."/>
            <person name="Nagy L.G."/>
            <person name="Aury J.M."/>
            <person name="Wincker P."/>
            <person name="Grigoriev I.V."/>
            <person name="Bonfante P."/>
            <person name="Martin F.M."/>
        </authorList>
    </citation>
    <scope>NUCLEOTIDE SEQUENCE [LARGE SCALE GENOMIC DNA]</scope>
    <source>
        <strain evidence="7 8">RN42</strain>
    </source>
</reference>
<dbReference type="InterPro" id="IPR001357">
    <property type="entry name" value="BRCT_dom"/>
</dbReference>
<keyword evidence="1 4" id="KW-0690">Ribosome biogenesis</keyword>
<comment type="subcellular location">
    <subcellularLocation>
        <location evidence="4">Nucleus</location>
        <location evidence="4">Nucleolus</location>
    </subcellularLocation>
    <subcellularLocation>
        <location evidence="4">Nucleus</location>
        <location evidence="4">Nucleoplasm</location>
    </subcellularLocation>
</comment>
<dbReference type="STRING" id="1160509.A0A3N4IJ17"/>
<dbReference type="GO" id="GO:0005654">
    <property type="term" value="C:nucleoplasm"/>
    <property type="evidence" value="ECO:0007669"/>
    <property type="project" value="UniProtKB-SubCell"/>
</dbReference>